<proteinExistence type="predicted"/>
<dbReference type="Proteomes" id="UP000693970">
    <property type="component" value="Unassembled WGS sequence"/>
</dbReference>
<dbReference type="Pfam" id="PF10551">
    <property type="entry name" value="MULE"/>
    <property type="match status" value="1"/>
</dbReference>
<reference evidence="2" key="2">
    <citation type="submission" date="2021-04" db="EMBL/GenBank/DDBJ databases">
        <authorList>
            <person name="Podell S."/>
        </authorList>
    </citation>
    <scope>NUCLEOTIDE SEQUENCE</scope>
    <source>
        <strain evidence="2">Hildebrandi</strain>
    </source>
</reference>
<dbReference type="AlphaFoldDB" id="A0A9K3Q3Q3"/>
<evidence type="ECO:0000313" key="2">
    <source>
        <dbReference type="EMBL" id="KAG7369686.1"/>
    </source>
</evidence>
<reference evidence="2" key="1">
    <citation type="journal article" date="2021" name="Sci. Rep.">
        <title>Diploid genomic architecture of Nitzschia inconspicua, an elite biomass production diatom.</title>
        <authorList>
            <person name="Oliver A."/>
            <person name="Podell S."/>
            <person name="Pinowska A."/>
            <person name="Traller J.C."/>
            <person name="Smith S.R."/>
            <person name="McClure R."/>
            <person name="Beliaev A."/>
            <person name="Bohutskyi P."/>
            <person name="Hill E.A."/>
            <person name="Rabines A."/>
            <person name="Zheng H."/>
            <person name="Allen L.Z."/>
            <person name="Kuo A."/>
            <person name="Grigoriev I.V."/>
            <person name="Allen A.E."/>
            <person name="Hazlebeck D."/>
            <person name="Allen E.E."/>
        </authorList>
    </citation>
    <scope>NUCLEOTIDE SEQUENCE</scope>
    <source>
        <strain evidence="2">Hildebrandi</strain>
    </source>
</reference>
<dbReference type="PANTHER" id="PTHR31973:SF187">
    <property type="entry name" value="MUTATOR TRANSPOSASE MUDRA PROTEIN"/>
    <property type="match status" value="1"/>
</dbReference>
<dbReference type="OrthoDB" id="683469at2759"/>
<protein>
    <submittedName>
        <fullName evidence="2">MULE transposase domain containing protein</fullName>
    </submittedName>
</protein>
<gene>
    <name evidence="2" type="ORF">IV203_027432</name>
</gene>
<dbReference type="InterPro" id="IPR018289">
    <property type="entry name" value="MULE_transposase_dom"/>
</dbReference>
<accession>A0A9K3Q3Q3</accession>
<comment type="caution">
    <text evidence="2">The sequence shown here is derived from an EMBL/GenBank/DDBJ whole genome shotgun (WGS) entry which is preliminary data.</text>
</comment>
<name>A0A9K3Q3Q3_9STRA</name>
<evidence type="ECO:0000313" key="3">
    <source>
        <dbReference type="Proteomes" id="UP000693970"/>
    </source>
</evidence>
<keyword evidence="3" id="KW-1185">Reference proteome</keyword>
<evidence type="ECO:0000259" key="1">
    <source>
        <dbReference type="Pfam" id="PF10551"/>
    </source>
</evidence>
<dbReference type="PANTHER" id="PTHR31973">
    <property type="entry name" value="POLYPROTEIN, PUTATIVE-RELATED"/>
    <property type="match status" value="1"/>
</dbReference>
<organism evidence="2 3">
    <name type="scientific">Nitzschia inconspicua</name>
    <dbReference type="NCBI Taxonomy" id="303405"/>
    <lineage>
        <taxon>Eukaryota</taxon>
        <taxon>Sar</taxon>
        <taxon>Stramenopiles</taxon>
        <taxon>Ochrophyta</taxon>
        <taxon>Bacillariophyta</taxon>
        <taxon>Bacillariophyceae</taxon>
        <taxon>Bacillariophycidae</taxon>
        <taxon>Bacillariales</taxon>
        <taxon>Bacillariaceae</taxon>
        <taxon>Nitzschia</taxon>
    </lineage>
</organism>
<sequence length="187" mass="20935">MCVRLVISIDGAHMRSEWKGTLNLATVKSAGDDLYPVAFAITVDGEDLQGWLWFRHLKASAPNLIAEDFNRECSSKLFTFMSDRCKGLTTARGNVFPANHNCYCAVHIRRNVEITLPPDVAARRMPGRPKTVRLRKNSHYAHEPEKSPTICSRCHQPSHNVRTCLRREAVKKRNAGNGAATISHSVL</sequence>
<feature type="domain" description="MULE transposase" evidence="1">
    <location>
        <begin position="6"/>
        <end position="110"/>
    </location>
</feature>
<dbReference type="EMBL" id="JAGRRH010000005">
    <property type="protein sequence ID" value="KAG7369686.1"/>
    <property type="molecule type" value="Genomic_DNA"/>
</dbReference>